<gene>
    <name evidence="1" type="ORF">LMJ30_13470</name>
</gene>
<evidence type="ECO:0000313" key="2">
    <source>
        <dbReference type="Proteomes" id="UP001198701"/>
    </source>
</evidence>
<keyword evidence="2" id="KW-1185">Reference proteome</keyword>
<dbReference type="Proteomes" id="UP001198701">
    <property type="component" value="Unassembled WGS sequence"/>
</dbReference>
<reference evidence="1 2" key="1">
    <citation type="submission" date="2021-11" db="EMBL/GenBank/DDBJ databases">
        <authorList>
            <person name="Huq M.A."/>
        </authorList>
    </citation>
    <scope>NUCLEOTIDE SEQUENCE [LARGE SCALE GENOMIC DNA]</scope>
    <source>
        <strain evidence="1 2">MAHUQ-52</strain>
    </source>
</reference>
<organism evidence="1 2">
    <name type="scientific">Massilia agrisoli</name>
    <dbReference type="NCBI Taxonomy" id="2892444"/>
    <lineage>
        <taxon>Bacteria</taxon>
        <taxon>Pseudomonadati</taxon>
        <taxon>Pseudomonadota</taxon>
        <taxon>Betaproteobacteria</taxon>
        <taxon>Burkholderiales</taxon>
        <taxon>Oxalobacteraceae</taxon>
        <taxon>Telluria group</taxon>
        <taxon>Massilia</taxon>
    </lineage>
</organism>
<sequence>MTSITFPFVSENTVLSSLAGSVARWFKTAAAPETASTDAAGVPSLMSLYRMAGSGDSVGPEVAAALAKMAK</sequence>
<evidence type="ECO:0000313" key="1">
    <source>
        <dbReference type="EMBL" id="MCC6071965.1"/>
    </source>
</evidence>
<name>A0ABS8IXQ4_9BURK</name>
<proteinExistence type="predicted"/>
<accession>A0ABS8IXQ4</accession>
<dbReference type="EMBL" id="JAJHPV010000013">
    <property type="protein sequence ID" value="MCC6071965.1"/>
    <property type="molecule type" value="Genomic_DNA"/>
</dbReference>
<protein>
    <submittedName>
        <fullName evidence="1">Uncharacterized protein</fullName>
    </submittedName>
</protein>
<dbReference type="RefSeq" id="WP_229432835.1">
    <property type="nucleotide sequence ID" value="NZ_JAJHPV010000013.1"/>
</dbReference>
<comment type="caution">
    <text evidence="1">The sequence shown here is derived from an EMBL/GenBank/DDBJ whole genome shotgun (WGS) entry which is preliminary data.</text>
</comment>